<protein>
    <submittedName>
        <fullName evidence="2">Uncharacterized protein</fullName>
    </submittedName>
</protein>
<organism evidence="2 3">
    <name type="scientific">Caerostris darwini</name>
    <dbReference type="NCBI Taxonomy" id="1538125"/>
    <lineage>
        <taxon>Eukaryota</taxon>
        <taxon>Metazoa</taxon>
        <taxon>Ecdysozoa</taxon>
        <taxon>Arthropoda</taxon>
        <taxon>Chelicerata</taxon>
        <taxon>Arachnida</taxon>
        <taxon>Araneae</taxon>
        <taxon>Araneomorphae</taxon>
        <taxon>Entelegynae</taxon>
        <taxon>Araneoidea</taxon>
        <taxon>Araneidae</taxon>
        <taxon>Caerostris</taxon>
    </lineage>
</organism>
<accession>A0AAV4W6D9</accession>
<dbReference type="Proteomes" id="UP001054837">
    <property type="component" value="Unassembled WGS sequence"/>
</dbReference>
<evidence type="ECO:0000313" key="2">
    <source>
        <dbReference type="EMBL" id="GIY77489.1"/>
    </source>
</evidence>
<keyword evidence="3" id="KW-1185">Reference proteome</keyword>
<sequence>MVACCMLWIGFVVHRTLPVAVCDPSIGNDPGGPLSLNPNSSLQESSSGGLPCSADSAVDRQTDLGYSVTVWNKWSETGDVECLTTAVIYTNFRRASKVLGGGEYIQCSKRGREQTLLIYLCRSIERTDGHLLHVLDSGPLSLDPNSSLQESSSGGLPCSADSAADRQTALGYSGTVWNKWSETGDVECLTTAVIYTNFQTASKVLGVEIRGSKRGR</sequence>
<feature type="chain" id="PRO_5044022638" evidence="1">
    <location>
        <begin position="19"/>
        <end position="216"/>
    </location>
</feature>
<keyword evidence="1" id="KW-0732">Signal</keyword>
<name>A0AAV4W6D9_9ARAC</name>
<dbReference type="AlphaFoldDB" id="A0AAV4W6D9"/>
<feature type="signal peptide" evidence="1">
    <location>
        <begin position="1"/>
        <end position="18"/>
    </location>
</feature>
<comment type="caution">
    <text evidence="2">The sequence shown here is derived from an EMBL/GenBank/DDBJ whole genome shotgun (WGS) entry which is preliminary data.</text>
</comment>
<proteinExistence type="predicted"/>
<evidence type="ECO:0000256" key="1">
    <source>
        <dbReference type="SAM" id="SignalP"/>
    </source>
</evidence>
<reference evidence="2 3" key="1">
    <citation type="submission" date="2021-06" db="EMBL/GenBank/DDBJ databases">
        <title>Caerostris darwini draft genome.</title>
        <authorList>
            <person name="Kono N."/>
            <person name="Arakawa K."/>
        </authorList>
    </citation>
    <scope>NUCLEOTIDE SEQUENCE [LARGE SCALE GENOMIC DNA]</scope>
</reference>
<dbReference type="EMBL" id="BPLQ01014131">
    <property type="protein sequence ID" value="GIY77489.1"/>
    <property type="molecule type" value="Genomic_DNA"/>
</dbReference>
<evidence type="ECO:0000313" key="3">
    <source>
        <dbReference type="Proteomes" id="UP001054837"/>
    </source>
</evidence>
<gene>
    <name evidence="2" type="ORF">CDAR_191631</name>
</gene>